<organism evidence="1 2">
    <name type="scientific">Rhizoctonia solani 123E</name>
    <dbReference type="NCBI Taxonomy" id="1423351"/>
    <lineage>
        <taxon>Eukaryota</taxon>
        <taxon>Fungi</taxon>
        <taxon>Dikarya</taxon>
        <taxon>Basidiomycota</taxon>
        <taxon>Agaricomycotina</taxon>
        <taxon>Agaricomycetes</taxon>
        <taxon>Cantharellales</taxon>
        <taxon>Ceratobasidiaceae</taxon>
        <taxon>Rhizoctonia</taxon>
    </lineage>
</organism>
<accession>A0A074S7Q7</accession>
<name>A0A074S7Q7_9AGAM</name>
<dbReference type="EMBL" id="AZST01001294">
    <property type="protein sequence ID" value="KEP46082.1"/>
    <property type="molecule type" value="Genomic_DNA"/>
</dbReference>
<proteinExistence type="predicted"/>
<sequence length="124" mass="14058">MGVTPSHGTKPLVWRVEYIVSDILILDIMSLPSSGTYEIRQTESQGRLLTMLGILGVKIMVPSRDSKEQQWYVERDGDSITLKNVEHELFAGIVDRIVIGTRVVSVEEPYKFKIELLPDQPGRF</sequence>
<protein>
    <submittedName>
        <fullName evidence="1">Uncharacterized protein</fullName>
    </submittedName>
</protein>
<reference evidence="1 2" key="1">
    <citation type="submission" date="2013-12" db="EMBL/GenBank/DDBJ databases">
        <authorList>
            <person name="Cubeta M."/>
            <person name="Pakala S."/>
            <person name="Fedorova N."/>
            <person name="Thomas E."/>
            <person name="Dean R."/>
            <person name="Jabaji S."/>
            <person name="Neate S."/>
            <person name="Toda T."/>
            <person name="Tavantzis S."/>
            <person name="Vilgalys R."/>
            <person name="Bharathan N."/>
            <person name="Pakala S."/>
            <person name="Losada L.S."/>
            <person name="Zafar N."/>
            <person name="Nierman W."/>
        </authorList>
    </citation>
    <scope>NUCLEOTIDE SEQUENCE [LARGE SCALE GENOMIC DNA]</scope>
    <source>
        <strain evidence="1 2">123E</strain>
    </source>
</reference>
<dbReference type="Proteomes" id="UP000027456">
    <property type="component" value="Unassembled WGS sequence"/>
</dbReference>
<dbReference type="OrthoDB" id="3161932at2759"/>
<dbReference type="AlphaFoldDB" id="A0A074S7Q7"/>
<evidence type="ECO:0000313" key="2">
    <source>
        <dbReference type="Proteomes" id="UP000027456"/>
    </source>
</evidence>
<evidence type="ECO:0000313" key="1">
    <source>
        <dbReference type="EMBL" id="KEP46082.1"/>
    </source>
</evidence>
<dbReference type="Gene3D" id="2.80.10.50">
    <property type="match status" value="1"/>
</dbReference>
<keyword evidence="2" id="KW-1185">Reference proteome</keyword>
<dbReference type="HOGENOM" id="CLU_2005196_0_0_1"/>
<gene>
    <name evidence="1" type="ORF">V565_219890</name>
</gene>
<comment type="caution">
    <text evidence="1">The sequence shown here is derived from an EMBL/GenBank/DDBJ whole genome shotgun (WGS) entry which is preliminary data.</text>
</comment>